<proteinExistence type="predicted"/>
<dbReference type="InterPro" id="IPR038128">
    <property type="entry name" value="Gamma_PGA_hydro_sf"/>
</dbReference>
<gene>
    <name evidence="2" type="ORF">GCM10022403_099080</name>
</gene>
<comment type="caution">
    <text evidence="2">The sequence shown here is derived from an EMBL/GenBank/DDBJ whole genome shotgun (WGS) entry which is preliminary data.</text>
</comment>
<evidence type="ECO:0000313" key="3">
    <source>
        <dbReference type="Proteomes" id="UP001501009"/>
    </source>
</evidence>
<evidence type="ECO:0000313" key="2">
    <source>
        <dbReference type="EMBL" id="GAA3851837.1"/>
    </source>
</evidence>
<dbReference type="Gene3D" id="3.40.630.100">
    <property type="entry name" value="Poly-gamma-glutamate hydrolase, zinc-binding motif"/>
    <property type="match status" value="1"/>
</dbReference>
<reference evidence="3" key="1">
    <citation type="journal article" date="2019" name="Int. J. Syst. Evol. Microbiol.">
        <title>The Global Catalogue of Microorganisms (GCM) 10K type strain sequencing project: providing services to taxonomists for standard genome sequencing and annotation.</title>
        <authorList>
            <consortium name="The Broad Institute Genomics Platform"/>
            <consortium name="The Broad Institute Genome Sequencing Center for Infectious Disease"/>
            <person name="Wu L."/>
            <person name="Ma J."/>
        </authorList>
    </citation>
    <scope>NUCLEOTIDE SEQUENCE [LARGE SCALE GENOMIC DNA]</scope>
    <source>
        <strain evidence="3">JCM 17138</strain>
    </source>
</reference>
<keyword evidence="3" id="KW-1185">Reference proteome</keyword>
<evidence type="ECO:0000256" key="1">
    <source>
        <dbReference type="SAM" id="MobiDB-lite"/>
    </source>
</evidence>
<name>A0ABP7JQU1_9ACTN</name>
<organism evidence="2 3">
    <name type="scientific">Streptomyces coacervatus</name>
    <dbReference type="NCBI Taxonomy" id="647381"/>
    <lineage>
        <taxon>Bacteria</taxon>
        <taxon>Bacillati</taxon>
        <taxon>Actinomycetota</taxon>
        <taxon>Actinomycetes</taxon>
        <taxon>Kitasatosporales</taxon>
        <taxon>Streptomycetaceae</taxon>
        <taxon>Streptomyces</taxon>
    </lineage>
</organism>
<dbReference type="Proteomes" id="UP001501009">
    <property type="component" value="Unassembled WGS sequence"/>
</dbReference>
<protein>
    <submittedName>
        <fullName evidence="2">Uncharacterized protein</fullName>
    </submittedName>
</protein>
<accession>A0ABP7JQU1</accession>
<dbReference type="Pfam" id="PF05908">
    <property type="entry name" value="Gamma_PGA_hydro"/>
    <property type="match status" value="1"/>
</dbReference>
<dbReference type="InterPro" id="IPR008585">
    <property type="entry name" value="Gamma_PGA_hydro"/>
</dbReference>
<dbReference type="EMBL" id="BAABDE010000052">
    <property type="protein sequence ID" value="GAA3851837.1"/>
    <property type="molecule type" value="Genomic_DNA"/>
</dbReference>
<feature type="region of interest" description="Disordered" evidence="1">
    <location>
        <begin position="1"/>
        <end position="32"/>
    </location>
</feature>
<sequence>MTPAGPSPLSEPFSGGHAARPSPRTPSYAETSKSVTTISIEIALAANNTCNDFAGLAASETEGAQWSREFHRAPGSDLAHIAIHGGVIEVGTTEAAQAGT</sequence>